<organism evidence="2 3">
    <name type="scientific">Caerostris extrusa</name>
    <name type="common">Bark spider</name>
    <name type="synonym">Caerostris bankana</name>
    <dbReference type="NCBI Taxonomy" id="172846"/>
    <lineage>
        <taxon>Eukaryota</taxon>
        <taxon>Metazoa</taxon>
        <taxon>Ecdysozoa</taxon>
        <taxon>Arthropoda</taxon>
        <taxon>Chelicerata</taxon>
        <taxon>Arachnida</taxon>
        <taxon>Araneae</taxon>
        <taxon>Araneomorphae</taxon>
        <taxon>Entelegynae</taxon>
        <taxon>Araneoidea</taxon>
        <taxon>Araneidae</taxon>
        <taxon>Caerostris</taxon>
    </lineage>
</organism>
<name>A0AAV4RES2_CAEEX</name>
<evidence type="ECO:0000313" key="3">
    <source>
        <dbReference type="Proteomes" id="UP001054945"/>
    </source>
</evidence>
<comment type="caution">
    <text evidence="2">The sequence shown here is derived from an EMBL/GenBank/DDBJ whole genome shotgun (WGS) entry which is preliminary data.</text>
</comment>
<dbReference type="Proteomes" id="UP001054945">
    <property type="component" value="Unassembled WGS sequence"/>
</dbReference>
<dbReference type="EMBL" id="BPLR01007763">
    <property type="protein sequence ID" value="GIY19514.1"/>
    <property type="molecule type" value="Genomic_DNA"/>
</dbReference>
<proteinExistence type="predicted"/>
<dbReference type="AlphaFoldDB" id="A0AAV4RES2"/>
<dbReference type="Pfam" id="PF17906">
    <property type="entry name" value="HTH_48"/>
    <property type="match status" value="1"/>
</dbReference>
<evidence type="ECO:0000313" key="2">
    <source>
        <dbReference type="EMBL" id="GIY19514.1"/>
    </source>
</evidence>
<feature type="domain" description="Mos1 transposase HTH" evidence="1">
    <location>
        <begin position="40"/>
        <end position="72"/>
    </location>
</feature>
<keyword evidence="3" id="KW-1185">Reference proteome</keyword>
<dbReference type="InterPro" id="IPR041426">
    <property type="entry name" value="Mos1_HTH"/>
</dbReference>
<accession>A0AAV4RES2</accession>
<dbReference type="Gene3D" id="1.10.10.1450">
    <property type="match status" value="1"/>
</dbReference>
<gene>
    <name evidence="2" type="primary">X777_15033</name>
    <name evidence="2" type="ORF">CEXT_114111</name>
</gene>
<protein>
    <submittedName>
        <fullName evidence="2">Histone-lysine N-methyltransferase SETMAR</fullName>
    </submittedName>
</protein>
<reference evidence="2 3" key="1">
    <citation type="submission" date="2021-06" db="EMBL/GenBank/DDBJ databases">
        <title>Caerostris extrusa draft genome.</title>
        <authorList>
            <person name="Kono N."/>
            <person name="Arakawa K."/>
        </authorList>
    </citation>
    <scope>NUCLEOTIDE SEQUENCE [LARGE SCALE GENOMIC DNA]</scope>
</reference>
<sequence>MKNRIIKYDALIFVSCCQPLNTDTNKGNYRILKFSFIGKAENATKVANKICAIYGEGATVERIVRKWFASFKTRQDRPSAIDEDQIKPLIENNPRYMALELAEILKISKSTIQVHYIL</sequence>
<evidence type="ECO:0000259" key="1">
    <source>
        <dbReference type="Pfam" id="PF17906"/>
    </source>
</evidence>